<dbReference type="HOGENOM" id="CLU_3377011_0_0_1"/>
<organism evidence="1 2">
    <name type="scientific">Botryotinia fuckeliana (strain T4)</name>
    <name type="common">Noble rot fungus</name>
    <name type="synonym">Botrytis cinerea</name>
    <dbReference type="NCBI Taxonomy" id="999810"/>
    <lineage>
        <taxon>Eukaryota</taxon>
        <taxon>Fungi</taxon>
        <taxon>Dikarya</taxon>
        <taxon>Ascomycota</taxon>
        <taxon>Pezizomycotina</taxon>
        <taxon>Leotiomycetes</taxon>
        <taxon>Helotiales</taxon>
        <taxon>Sclerotiniaceae</taxon>
        <taxon>Botrytis</taxon>
    </lineage>
</organism>
<gene>
    <name evidence="1" type="ORF">BofuT4_uP080370.1</name>
</gene>
<dbReference type="Proteomes" id="UP000008177">
    <property type="component" value="Unplaced contigs"/>
</dbReference>
<dbReference type="EMBL" id="FQ790341">
    <property type="protein sequence ID" value="CCD52242.1"/>
    <property type="molecule type" value="Genomic_DNA"/>
</dbReference>
<accession>G2YKU4</accession>
<reference evidence="2" key="1">
    <citation type="journal article" date="2011" name="PLoS Genet.">
        <title>Genomic analysis of the necrotrophic fungal pathogens Sclerotinia sclerotiorum and Botrytis cinerea.</title>
        <authorList>
            <person name="Amselem J."/>
            <person name="Cuomo C.A."/>
            <person name="van Kan J.A."/>
            <person name="Viaud M."/>
            <person name="Benito E.P."/>
            <person name="Couloux A."/>
            <person name="Coutinho P.M."/>
            <person name="de Vries R.P."/>
            <person name="Dyer P.S."/>
            <person name="Fillinger S."/>
            <person name="Fournier E."/>
            <person name="Gout L."/>
            <person name="Hahn M."/>
            <person name="Kohn L."/>
            <person name="Lapalu N."/>
            <person name="Plummer K.M."/>
            <person name="Pradier J.M."/>
            <person name="Quevillon E."/>
            <person name="Sharon A."/>
            <person name="Simon A."/>
            <person name="ten Have A."/>
            <person name="Tudzynski B."/>
            <person name="Tudzynski P."/>
            <person name="Wincker P."/>
            <person name="Andrew M."/>
            <person name="Anthouard V."/>
            <person name="Beever R.E."/>
            <person name="Beffa R."/>
            <person name="Benoit I."/>
            <person name="Bouzid O."/>
            <person name="Brault B."/>
            <person name="Chen Z."/>
            <person name="Choquer M."/>
            <person name="Collemare J."/>
            <person name="Cotton P."/>
            <person name="Danchin E.G."/>
            <person name="Da Silva C."/>
            <person name="Gautier A."/>
            <person name="Giraud C."/>
            <person name="Giraud T."/>
            <person name="Gonzalez C."/>
            <person name="Grossetete S."/>
            <person name="Guldener U."/>
            <person name="Henrissat B."/>
            <person name="Howlett B.J."/>
            <person name="Kodira C."/>
            <person name="Kretschmer M."/>
            <person name="Lappartient A."/>
            <person name="Leroch M."/>
            <person name="Levis C."/>
            <person name="Mauceli E."/>
            <person name="Neuveglise C."/>
            <person name="Oeser B."/>
            <person name="Pearson M."/>
            <person name="Poulain J."/>
            <person name="Poussereau N."/>
            <person name="Quesneville H."/>
            <person name="Rascle C."/>
            <person name="Schumacher J."/>
            <person name="Segurens B."/>
            <person name="Sexton A."/>
            <person name="Silva E."/>
            <person name="Sirven C."/>
            <person name="Soanes D.M."/>
            <person name="Talbot N.J."/>
            <person name="Templeton M."/>
            <person name="Yandava C."/>
            <person name="Yarden O."/>
            <person name="Zeng Q."/>
            <person name="Rollins J.A."/>
            <person name="Lebrun M.H."/>
            <person name="Dickman M."/>
        </authorList>
    </citation>
    <scope>NUCLEOTIDE SEQUENCE [LARGE SCALE GENOMIC DNA]</scope>
    <source>
        <strain evidence="2">T4</strain>
    </source>
</reference>
<protein>
    <submittedName>
        <fullName evidence="1">Uncharacterized protein</fullName>
    </submittedName>
</protein>
<evidence type="ECO:0000313" key="1">
    <source>
        <dbReference type="EMBL" id="CCD52242.1"/>
    </source>
</evidence>
<name>G2YKU4_BOTF4</name>
<dbReference type="AlphaFoldDB" id="G2YKU4"/>
<evidence type="ECO:0000313" key="2">
    <source>
        <dbReference type="Proteomes" id="UP000008177"/>
    </source>
</evidence>
<proteinExistence type="predicted"/>
<sequence length="34" mass="3854">MVGIGKAIRYGLNMQLEGIYGWSPENQWSLIQSN</sequence>
<dbReference type="InParanoid" id="G2YKU4"/>